<dbReference type="RefSeq" id="WP_136598499.1">
    <property type="nucleotide sequence ID" value="NZ_STGV01000003.1"/>
</dbReference>
<dbReference type="EMBL" id="STGV01000003">
    <property type="protein sequence ID" value="THV23055.1"/>
    <property type="molecule type" value="Genomic_DNA"/>
</dbReference>
<evidence type="ECO:0000313" key="2">
    <source>
        <dbReference type="Proteomes" id="UP000308828"/>
    </source>
</evidence>
<dbReference type="AlphaFoldDB" id="A0A4S8P1E2"/>
<proteinExistence type="predicted"/>
<organism evidence="1 2">
    <name type="scientific">Peteryoungia ipomoeae</name>
    <dbReference type="NCBI Taxonomy" id="1210932"/>
    <lineage>
        <taxon>Bacteria</taxon>
        <taxon>Pseudomonadati</taxon>
        <taxon>Pseudomonadota</taxon>
        <taxon>Alphaproteobacteria</taxon>
        <taxon>Hyphomicrobiales</taxon>
        <taxon>Rhizobiaceae</taxon>
        <taxon>Peteryoungia</taxon>
    </lineage>
</organism>
<comment type="caution">
    <text evidence="1">The sequence shown here is derived from an EMBL/GenBank/DDBJ whole genome shotgun (WGS) entry which is preliminary data.</text>
</comment>
<keyword evidence="2" id="KW-1185">Reference proteome</keyword>
<reference evidence="1 2" key="1">
    <citation type="submission" date="2019-04" db="EMBL/GenBank/DDBJ databases">
        <title>Genome sequence of strain shin9-1.</title>
        <authorList>
            <person name="Gao J."/>
            <person name="Sun J."/>
        </authorList>
    </citation>
    <scope>NUCLEOTIDE SEQUENCE [LARGE SCALE GENOMIC DNA]</scope>
    <source>
        <strain evidence="2">shin9-1</strain>
    </source>
</reference>
<sequence>MSTNTLQTPTEDRAAMVDRHWLDDDEKQIIETDFSNLMFTFSPKDAARLSFGTRPASLGYIEYLLDGHVAPDDEEASEQMIALMDEHVGPGWR</sequence>
<name>A0A4S8P1E2_9HYPH</name>
<evidence type="ECO:0000313" key="1">
    <source>
        <dbReference type="EMBL" id="THV23055.1"/>
    </source>
</evidence>
<gene>
    <name evidence="1" type="ORF">FAA97_10560</name>
</gene>
<dbReference type="OrthoDB" id="9931058at2"/>
<protein>
    <submittedName>
        <fullName evidence="1">Uncharacterized protein</fullName>
    </submittedName>
</protein>
<dbReference type="Proteomes" id="UP000308828">
    <property type="component" value="Unassembled WGS sequence"/>
</dbReference>
<accession>A0A4S8P1E2</accession>